<dbReference type="PANTHER" id="PTHR42730:SF1">
    <property type="entry name" value="2-OXOGLUTARATE SYNTHASE SUBUNIT KORC"/>
    <property type="match status" value="1"/>
</dbReference>
<dbReference type="SUPFAM" id="SSF53323">
    <property type="entry name" value="Pyruvate-ferredoxin oxidoreductase, PFOR, domain III"/>
    <property type="match status" value="1"/>
</dbReference>
<dbReference type="Proteomes" id="UP001163687">
    <property type="component" value="Chromosome"/>
</dbReference>
<sequence length="200" mass="21340">MGDRTAVQELSRTQRRRHEVRLAGSGGQGLILAGIILAEAAGLYDGLHVVQTQVYGPESRGGASRADVIISPDEIDYPKATTPQALLVMSQDAYDRFARTLAPGGLLLHDSSMVEHRYVLGEGRRVVGLPFTRVALEELGRAIVATIMGLGVLVAWTGVVTPGALEKAVAGRVSGGTRELNLMALRRGFDLARQAREGTL</sequence>
<keyword evidence="4" id="KW-1185">Reference proteome</keyword>
<evidence type="ECO:0000256" key="1">
    <source>
        <dbReference type="ARBA" id="ARBA00023002"/>
    </source>
</evidence>
<dbReference type="RefSeq" id="WP_264843146.1">
    <property type="nucleotide sequence ID" value="NZ_AP025628.1"/>
</dbReference>
<protein>
    <submittedName>
        <fullName evidence="3">2-oxoglutarate ferredoxin oxidoreductase subunit gamma</fullName>
    </submittedName>
</protein>
<dbReference type="AlphaFoldDB" id="A0AA35CHL8"/>
<dbReference type="InterPro" id="IPR019752">
    <property type="entry name" value="Pyrv/ketoisovalerate_OxRed_cat"/>
</dbReference>
<dbReference type="Gene3D" id="3.40.920.10">
    <property type="entry name" value="Pyruvate-ferredoxin oxidoreductase, PFOR, domain III"/>
    <property type="match status" value="1"/>
</dbReference>
<gene>
    <name evidence="3" type="ORF">caldi_01170</name>
</gene>
<dbReference type="EMBL" id="AP025628">
    <property type="protein sequence ID" value="BDG59027.1"/>
    <property type="molecule type" value="Genomic_DNA"/>
</dbReference>
<reference evidence="3" key="1">
    <citation type="submission" date="2022-03" db="EMBL/GenBank/DDBJ databases">
        <title>Complete genome sequence of Caldinitratiruptor microaerophilus.</title>
        <authorList>
            <person name="Mukaiyama R."/>
            <person name="Nishiyama T."/>
            <person name="Ueda K."/>
        </authorList>
    </citation>
    <scope>NUCLEOTIDE SEQUENCE</scope>
    <source>
        <strain evidence="3">JCM 16183</strain>
    </source>
</reference>
<keyword evidence="1" id="KW-0560">Oxidoreductase</keyword>
<accession>A0AA35CHL8</accession>
<dbReference type="GO" id="GO:0016903">
    <property type="term" value="F:oxidoreductase activity, acting on the aldehyde or oxo group of donors"/>
    <property type="evidence" value="ECO:0007669"/>
    <property type="project" value="InterPro"/>
</dbReference>
<dbReference type="InterPro" id="IPR052554">
    <property type="entry name" value="2-oxoglutarate_synth_KorC"/>
</dbReference>
<name>A0AA35CHL8_9FIRM</name>
<proteinExistence type="predicted"/>
<dbReference type="Pfam" id="PF01558">
    <property type="entry name" value="POR"/>
    <property type="match status" value="1"/>
</dbReference>
<organism evidence="3 4">
    <name type="scientific">Caldinitratiruptor microaerophilus</name>
    <dbReference type="NCBI Taxonomy" id="671077"/>
    <lineage>
        <taxon>Bacteria</taxon>
        <taxon>Bacillati</taxon>
        <taxon>Bacillota</taxon>
        <taxon>Clostridia</taxon>
        <taxon>Eubacteriales</taxon>
        <taxon>Symbiobacteriaceae</taxon>
        <taxon>Caldinitratiruptor</taxon>
    </lineage>
</organism>
<dbReference type="KEGG" id="cmic:caldi_01170"/>
<evidence type="ECO:0000259" key="2">
    <source>
        <dbReference type="Pfam" id="PF01558"/>
    </source>
</evidence>
<dbReference type="PANTHER" id="PTHR42730">
    <property type="entry name" value="2-OXOGLUTARATE SYNTHASE SUBUNIT KORC"/>
    <property type="match status" value="1"/>
</dbReference>
<dbReference type="InterPro" id="IPR002869">
    <property type="entry name" value="Pyrv_flavodox_OxRed_cen"/>
</dbReference>
<evidence type="ECO:0000313" key="4">
    <source>
        <dbReference type="Proteomes" id="UP001163687"/>
    </source>
</evidence>
<feature type="domain" description="Pyruvate/ketoisovalerate oxidoreductase catalytic" evidence="2">
    <location>
        <begin position="26"/>
        <end position="190"/>
    </location>
</feature>
<evidence type="ECO:0000313" key="3">
    <source>
        <dbReference type="EMBL" id="BDG59027.1"/>
    </source>
</evidence>